<gene>
    <name evidence="1" type="ORF">G2W53_018749</name>
</gene>
<dbReference type="Proteomes" id="UP000634136">
    <property type="component" value="Unassembled WGS sequence"/>
</dbReference>
<proteinExistence type="predicted"/>
<organism evidence="1 2">
    <name type="scientific">Senna tora</name>
    <dbReference type="NCBI Taxonomy" id="362788"/>
    <lineage>
        <taxon>Eukaryota</taxon>
        <taxon>Viridiplantae</taxon>
        <taxon>Streptophyta</taxon>
        <taxon>Embryophyta</taxon>
        <taxon>Tracheophyta</taxon>
        <taxon>Spermatophyta</taxon>
        <taxon>Magnoliopsida</taxon>
        <taxon>eudicotyledons</taxon>
        <taxon>Gunneridae</taxon>
        <taxon>Pentapetalae</taxon>
        <taxon>rosids</taxon>
        <taxon>fabids</taxon>
        <taxon>Fabales</taxon>
        <taxon>Fabaceae</taxon>
        <taxon>Caesalpinioideae</taxon>
        <taxon>Cassia clade</taxon>
        <taxon>Senna</taxon>
    </lineage>
</organism>
<dbReference type="EMBL" id="JAAIUW010000006">
    <property type="protein sequence ID" value="KAF7827585.1"/>
    <property type="molecule type" value="Genomic_DNA"/>
</dbReference>
<protein>
    <submittedName>
        <fullName evidence="1">Uncharacterized protein</fullName>
    </submittedName>
</protein>
<accession>A0A834WLD0</accession>
<sequence length="54" mass="5869">MALLPSSFNVHCLNVASIARSSSSHFGRCRFSFSHTRPICCSLPPAVEQSRSTS</sequence>
<evidence type="ECO:0000313" key="2">
    <source>
        <dbReference type="Proteomes" id="UP000634136"/>
    </source>
</evidence>
<keyword evidence="2" id="KW-1185">Reference proteome</keyword>
<name>A0A834WLD0_9FABA</name>
<reference evidence="1" key="1">
    <citation type="submission" date="2020-09" db="EMBL/GenBank/DDBJ databases">
        <title>Genome-Enabled Discovery of Anthraquinone Biosynthesis in Senna tora.</title>
        <authorList>
            <person name="Kang S.-H."/>
            <person name="Pandey R.P."/>
            <person name="Lee C.-M."/>
            <person name="Sim J.-S."/>
            <person name="Jeong J.-T."/>
            <person name="Choi B.-S."/>
            <person name="Jung M."/>
            <person name="Ginzburg D."/>
            <person name="Zhao K."/>
            <person name="Won S.Y."/>
            <person name="Oh T.-J."/>
            <person name="Yu Y."/>
            <person name="Kim N.-H."/>
            <person name="Lee O.R."/>
            <person name="Lee T.-H."/>
            <person name="Bashyal P."/>
            <person name="Kim T.-S."/>
            <person name="Lee W.-H."/>
            <person name="Kawkins C."/>
            <person name="Kim C.-K."/>
            <person name="Kim J.S."/>
            <person name="Ahn B.O."/>
            <person name="Rhee S.Y."/>
            <person name="Sohng J.K."/>
        </authorList>
    </citation>
    <scope>NUCLEOTIDE SEQUENCE</scope>
    <source>
        <tissue evidence="1">Leaf</tissue>
    </source>
</reference>
<evidence type="ECO:0000313" key="1">
    <source>
        <dbReference type="EMBL" id="KAF7827585.1"/>
    </source>
</evidence>
<comment type="caution">
    <text evidence="1">The sequence shown here is derived from an EMBL/GenBank/DDBJ whole genome shotgun (WGS) entry which is preliminary data.</text>
</comment>
<dbReference type="AlphaFoldDB" id="A0A834WLD0"/>